<name>A0A9N9A621_9GLOM</name>
<feature type="transmembrane region" description="Helical" evidence="9">
    <location>
        <begin position="322"/>
        <end position="341"/>
    </location>
</feature>
<feature type="transmembrane region" description="Helical" evidence="9">
    <location>
        <begin position="481"/>
        <end position="502"/>
    </location>
</feature>
<keyword evidence="4 9" id="KW-0926">Vacuole</keyword>
<feature type="transmembrane region" description="Helical" evidence="9">
    <location>
        <begin position="514"/>
        <end position="535"/>
    </location>
</feature>
<dbReference type="PANTHER" id="PTHR23519">
    <property type="entry name" value="AUTOPHAGY-RELATED PROTEIN 22"/>
    <property type="match status" value="1"/>
</dbReference>
<evidence type="ECO:0000256" key="6">
    <source>
        <dbReference type="ARBA" id="ARBA00022970"/>
    </source>
</evidence>
<dbReference type="SUPFAM" id="SSF103473">
    <property type="entry name" value="MFS general substrate transporter"/>
    <property type="match status" value="1"/>
</dbReference>
<reference evidence="10" key="1">
    <citation type="submission" date="2021-06" db="EMBL/GenBank/DDBJ databases">
        <authorList>
            <person name="Kallberg Y."/>
            <person name="Tangrot J."/>
            <person name="Rosling A."/>
        </authorList>
    </citation>
    <scope>NUCLEOTIDE SEQUENCE</scope>
    <source>
        <strain evidence="10">MT106</strain>
    </source>
</reference>
<keyword evidence="9" id="KW-0072">Autophagy</keyword>
<dbReference type="OrthoDB" id="192733at2759"/>
<evidence type="ECO:0000256" key="7">
    <source>
        <dbReference type="ARBA" id="ARBA00022989"/>
    </source>
</evidence>
<feature type="transmembrane region" description="Helical" evidence="9">
    <location>
        <begin position="448"/>
        <end position="469"/>
    </location>
</feature>
<evidence type="ECO:0000313" key="10">
    <source>
        <dbReference type="EMBL" id="CAG8518861.1"/>
    </source>
</evidence>
<dbReference type="GO" id="GO:0032974">
    <property type="term" value="P:amino acid transmembrane export from vacuole"/>
    <property type="evidence" value="ECO:0007669"/>
    <property type="project" value="InterPro"/>
</dbReference>
<evidence type="ECO:0000256" key="8">
    <source>
        <dbReference type="ARBA" id="ARBA00023136"/>
    </source>
</evidence>
<feature type="transmembrane region" description="Helical" evidence="9">
    <location>
        <begin position="135"/>
        <end position="154"/>
    </location>
</feature>
<keyword evidence="5 9" id="KW-0812">Transmembrane</keyword>
<dbReference type="Proteomes" id="UP000789831">
    <property type="component" value="Unassembled WGS sequence"/>
</dbReference>
<comment type="subcellular location">
    <subcellularLocation>
        <location evidence="1">Endomembrane system</location>
        <topology evidence="1">Multi-pass membrane protein</topology>
    </subcellularLocation>
    <subcellularLocation>
        <location evidence="9">Vacuole membrane</location>
        <topology evidence="9">Multi-pass membrane protein</topology>
    </subcellularLocation>
</comment>
<dbReference type="Gene3D" id="1.20.1250.20">
    <property type="entry name" value="MFS general substrate transporter like domains"/>
    <property type="match status" value="1"/>
</dbReference>
<keyword evidence="3 9" id="KW-0813">Transport</keyword>
<sequence length="581" mass="64631">MTTGITEIDEPVFVSDDNENTNVGRRLLPPGNLEGKGSSSRLLIPQNYWWILNPREPITTYLELFSWKFYAFGSEVYAIISLSFMGLILERLASQQGVVTSDYITPCTNSSALVASEEIRCVVKIFGKHVDTAAFSMYTFSSSVFLQAITAISIGAAADHGTMRKFLLLLFSYVGAVSTMLFLAPSLFLAFVAILSNVCFGASFVCLNGFLPVLVRNHPDIRKIVNDINYYLGDKTRSNTAVNDNDDLTTETTAAGNNLYINENIEQVSLLNDANEDEESRTTRVSPSSSLAKDEKLTNLFEELTTTKEQLSSRISLQGFSWGYLGGIILLSVCFLISMSLDGSVYSLQIGVFLSGLWWCLVTLIVSRWLPNRPGPPLKNVSGERLRWTNYVTYSWSHLWLTVKEAKNLTMTFRFLVAWFLLSDGYTTISSVSLLFAQTTLQLPSTSLIFMALITPISALFGTIIWPKLQIGWLNRTPKQTIITLLFLFSIIPLYGCLGFVLPIGGLKSASEMYFLAVLFGFLVGNIQGYCRTLFSELIPRGRETEFFALYAVTDKGSSWLGPMLVAIITGEFSDLLQSLY</sequence>
<keyword evidence="6 9" id="KW-0029">Amino-acid transport</keyword>
<proteinExistence type="inferred from homology"/>
<evidence type="ECO:0000256" key="2">
    <source>
        <dbReference type="ARBA" id="ARBA00006978"/>
    </source>
</evidence>
<organism evidence="10 11">
    <name type="scientific">Ambispora gerdemannii</name>
    <dbReference type="NCBI Taxonomy" id="144530"/>
    <lineage>
        <taxon>Eukaryota</taxon>
        <taxon>Fungi</taxon>
        <taxon>Fungi incertae sedis</taxon>
        <taxon>Mucoromycota</taxon>
        <taxon>Glomeromycotina</taxon>
        <taxon>Glomeromycetes</taxon>
        <taxon>Archaeosporales</taxon>
        <taxon>Ambisporaceae</taxon>
        <taxon>Ambispora</taxon>
    </lineage>
</organism>
<dbReference type="Pfam" id="PF11700">
    <property type="entry name" value="ATG22"/>
    <property type="match status" value="1"/>
</dbReference>
<dbReference type="GO" id="GO:0012505">
    <property type="term" value="C:endomembrane system"/>
    <property type="evidence" value="ECO:0007669"/>
    <property type="project" value="UniProtKB-SubCell"/>
</dbReference>
<keyword evidence="8 9" id="KW-0472">Membrane</keyword>
<keyword evidence="11" id="KW-1185">Reference proteome</keyword>
<dbReference type="CDD" id="cd17483">
    <property type="entry name" value="MFS_Atg22_like"/>
    <property type="match status" value="1"/>
</dbReference>
<dbReference type="InterPro" id="IPR036259">
    <property type="entry name" value="MFS_trans_sf"/>
</dbReference>
<feature type="transmembrane region" description="Helical" evidence="9">
    <location>
        <begin position="166"/>
        <end position="184"/>
    </location>
</feature>
<dbReference type="InterPro" id="IPR044738">
    <property type="entry name" value="Atg22"/>
</dbReference>
<dbReference type="GO" id="GO:0006914">
    <property type="term" value="P:autophagy"/>
    <property type="evidence" value="ECO:0007669"/>
    <property type="project" value="UniProtKB-KW"/>
</dbReference>
<feature type="transmembrane region" description="Helical" evidence="9">
    <location>
        <begin position="415"/>
        <end position="436"/>
    </location>
</feature>
<evidence type="ECO:0000256" key="4">
    <source>
        <dbReference type="ARBA" id="ARBA00022554"/>
    </source>
</evidence>
<protein>
    <recommendedName>
        <fullName evidence="9">Autophagy-related protein</fullName>
    </recommendedName>
</protein>
<evidence type="ECO:0000256" key="3">
    <source>
        <dbReference type="ARBA" id="ARBA00022448"/>
    </source>
</evidence>
<evidence type="ECO:0000256" key="1">
    <source>
        <dbReference type="ARBA" id="ARBA00004127"/>
    </source>
</evidence>
<evidence type="ECO:0000313" key="11">
    <source>
        <dbReference type="Proteomes" id="UP000789831"/>
    </source>
</evidence>
<feature type="transmembrane region" description="Helical" evidence="9">
    <location>
        <begin position="347"/>
        <end position="370"/>
    </location>
</feature>
<evidence type="ECO:0000256" key="5">
    <source>
        <dbReference type="ARBA" id="ARBA00022692"/>
    </source>
</evidence>
<dbReference type="InterPro" id="IPR050495">
    <property type="entry name" value="ATG22/LtaA_families"/>
</dbReference>
<dbReference type="GO" id="GO:0005774">
    <property type="term" value="C:vacuolar membrane"/>
    <property type="evidence" value="ECO:0007669"/>
    <property type="project" value="UniProtKB-SubCell"/>
</dbReference>
<dbReference type="AlphaFoldDB" id="A0A9N9A621"/>
<comment type="similarity">
    <text evidence="2 9">Belongs to the ATG22 family.</text>
</comment>
<comment type="function">
    <text evidence="9">Vacuolar effluxer which mediate the efflux of amino acids resulting from autophagic degradation. The release of autophagic amino acids allows the maintenance of protein synthesis and viability during nitrogen starvation.</text>
</comment>
<dbReference type="EMBL" id="CAJVPL010000658">
    <property type="protein sequence ID" value="CAG8518861.1"/>
    <property type="molecule type" value="Genomic_DNA"/>
</dbReference>
<dbReference type="PANTHER" id="PTHR23519:SF1">
    <property type="entry name" value="AUTOPHAGY-RELATED PROTEIN 22"/>
    <property type="match status" value="1"/>
</dbReference>
<feature type="transmembrane region" description="Helical" evidence="9">
    <location>
        <begin position="69"/>
        <end position="89"/>
    </location>
</feature>
<accession>A0A9N9A621</accession>
<dbReference type="InterPro" id="IPR024671">
    <property type="entry name" value="Atg22-like"/>
</dbReference>
<keyword evidence="7 9" id="KW-1133">Transmembrane helix</keyword>
<comment type="caution">
    <text evidence="10">The sequence shown here is derived from an EMBL/GenBank/DDBJ whole genome shotgun (WGS) entry which is preliminary data.</text>
</comment>
<gene>
    <name evidence="10" type="ORF">AGERDE_LOCUS5127</name>
</gene>
<evidence type="ECO:0000256" key="9">
    <source>
        <dbReference type="RuleBase" id="RU363073"/>
    </source>
</evidence>
<feature type="transmembrane region" description="Helical" evidence="9">
    <location>
        <begin position="190"/>
        <end position="215"/>
    </location>
</feature>